<feature type="compositionally biased region" description="Low complexity" evidence="1">
    <location>
        <begin position="139"/>
        <end position="158"/>
    </location>
</feature>
<feature type="region of interest" description="Disordered" evidence="1">
    <location>
        <begin position="130"/>
        <end position="158"/>
    </location>
</feature>
<evidence type="ECO:0000313" key="4">
    <source>
        <dbReference type="Proteomes" id="UP001522868"/>
    </source>
</evidence>
<proteinExistence type="predicted"/>
<organism evidence="3 4">
    <name type="scientific">Streptomyces lichenis</name>
    <dbReference type="NCBI Taxonomy" id="2306967"/>
    <lineage>
        <taxon>Bacteria</taxon>
        <taxon>Bacillati</taxon>
        <taxon>Actinomycetota</taxon>
        <taxon>Actinomycetes</taxon>
        <taxon>Kitasatosporales</taxon>
        <taxon>Streptomycetaceae</taxon>
        <taxon>Streptomyces</taxon>
    </lineage>
</organism>
<feature type="transmembrane region" description="Helical" evidence="2">
    <location>
        <begin position="88"/>
        <end position="106"/>
    </location>
</feature>
<gene>
    <name evidence="3" type="ORF">M1O15_24815</name>
</gene>
<comment type="caution">
    <text evidence="3">The sequence shown here is derived from an EMBL/GenBank/DDBJ whole genome shotgun (WGS) entry which is preliminary data.</text>
</comment>
<keyword evidence="2" id="KW-1133">Transmembrane helix</keyword>
<reference evidence="3 4" key="1">
    <citation type="submission" date="2022-04" db="EMBL/GenBank/DDBJ databases">
        <title>Streptomyces sp. nov. LCR6-01 isolated from Lichen of Dirinaria sp.</title>
        <authorList>
            <person name="Kanchanasin P."/>
            <person name="Tanasupawat S."/>
            <person name="Phongsopitanun W."/>
        </authorList>
    </citation>
    <scope>NUCLEOTIDE SEQUENCE [LARGE SCALE GENOMIC DNA]</scope>
    <source>
        <strain evidence="3 4">LCR6-01</strain>
    </source>
</reference>
<evidence type="ECO:0000256" key="2">
    <source>
        <dbReference type="SAM" id="Phobius"/>
    </source>
</evidence>
<feature type="transmembrane region" description="Helical" evidence="2">
    <location>
        <begin position="56"/>
        <end position="76"/>
    </location>
</feature>
<keyword evidence="2" id="KW-0812">Transmembrane</keyword>
<dbReference type="RefSeq" id="WP_248636378.1">
    <property type="nucleotide sequence ID" value="NZ_JALPTH010000028.1"/>
</dbReference>
<dbReference type="Proteomes" id="UP001522868">
    <property type="component" value="Unassembled WGS sequence"/>
</dbReference>
<protein>
    <submittedName>
        <fullName evidence="3">Uncharacterized protein</fullName>
    </submittedName>
</protein>
<sequence length="158" mass="16501">MNDRSESYAAADSHLAGQLLEMIKHLEVANKKNLRIVLRTLTTDYRAQRLEAIGKMLQVLVGQLAAAGLILGFTLLAFEMVKKGESGYAVLLVGMPASSIAAIFVLRKMPDFKAMSSFARQVNAMAANTAPTVPPQAGSPPAAAGGIPPAPPTAGSAV</sequence>
<dbReference type="EMBL" id="JALPTH010000028">
    <property type="protein sequence ID" value="MCK8680561.1"/>
    <property type="molecule type" value="Genomic_DNA"/>
</dbReference>
<keyword evidence="2" id="KW-0472">Membrane</keyword>
<keyword evidence="4" id="KW-1185">Reference proteome</keyword>
<name>A0ABT0IGV5_9ACTN</name>
<evidence type="ECO:0000313" key="3">
    <source>
        <dbReference type="EMBL" id="MCK8680561.1"/>
    </source>
</evidence>
<evidence type="ECO:0000256" key="1">
    <source>
        <dbReference type="SAM" id="MobiDB-lite"/>
    </source>
</evidence>
<accession>A0ABT0IGV5</accession>